<accession>A0ACC2MEN4</accession>
<gene>
    <name evidence="1" type="ORF">MRB53_005979</name>
</gene>
<dbReference type="Proteomes" id="UP001234297">
    <property type="component" value="Chromosome 2"/>
</dbReference>
<name>A0ACC2MEN4_PERAE</name>
<evidence type="ECO:0000313" key="1">
    <source>
        <dbReference type="EMBL" id="KAJ8644231.1"/>
    </source>
</evidence>
<evidence type="ECO:0000313" key="2">
    <source>
        <dbReference type="Proteomes" id="UP001234297"/>
    </source>
</evidence>
<comment type="caution">
    <text evidence="1">The sequence shown here is derived from an EMBL/GenBank/DDBJ whole genome shotgun (WGS) entry which is preliminary data.</text>
</comment>
<organism evidence="1 2">
    <name type="scientific">Persea americana</name>
    <name type="common">Avocado</name>
    <dbReference type="NCBI Taxonomy" id="3435"/>
    <lineage>
        <taxon>Eukaryota</taxon>
        <taxon>Viridiplantae</taxon>
        <taxon>Streptophyta</taxon>
        <taxon>Embryophyta</taxon>
        <taxon>Tracheophyta</taxon>
        <taxon>Spermatophyta</taxon>
        <taxon>Magnoliopsida</taxon>
        <taxon>Magnoliidae</taxon>
        <taxon>Laurales</taxon>
        <taxon>Lauraceae</taxon>
        <taxon>Persea</taxon>
    </lineage>
</organism>
<proteinExistence type="predicted"/>
<sequence length="107" mass="11853">MRPMDSPIAGASPVMLGILGILMATLKLTWKNKKFLLSITVLVLPPFTMLSLENKFPVFILMSDVASKESLLLFNGNDQSKTENALTGLQNYFRVLVGLELCFFIAD</sequence>
<protein>
    <submittedName>
        <fullName evidence="1">Uncharacterized protein</fullName>
    </submittedName>
</protein>
<dbReference type="EMBL" id="CM056810">
    <property type="protein sequence ID" value="KAJ8644231.1"/>
    <property type="molecule type" value="Genomic_DNA"/>
</dbReference>
<keyword evidence="2" id="KW-1185">Reference proteome</keyword>
<reference evidence="1 2" key="1">
    <citation type="journal article" date="2022" name="Hortic Res">
        <title>A haplotype resolved chromosomal level avocado genome allows analysis of novel avocado genes.</title>
        <authorList>
            <person name="Nath O."/>
            <person name="Fletcher S.J."/>
            <person name="Hayward A."/>
            <person name="Shaw L.M."/>
            <person name="Masouleh A.K."/>
            <person name="Furtado A."/>
            <person name="Henry R.J."/>
            <person name="Mitter N."/>
        </authorList>
    </citation>
    <scope>NUCLEOTIDE SEQUENCE [LARGE SCALE GENOMIC DNA]</scope>
    <source>
        <strain evidence="2">cv. Hass</strain>
    </source>
</reference>